<gene>
    <name evidence="1" type="ORF">ACOLOM_LOCUS7730</name>
</gene>
<keyword evidence="2" id="KW-1185">Reference proteome</keyword>
<protein>
    <submittedName>
        <fullName evidence="1">9821_t:CDS:1</fullName>
    </submittedName>
</protein>
<evidence type="ECO:0000313" key="2">
    <source>
        <dbReference type="Proteomes" id="UP000789525"/>
    </source>
</evidence>
<organism evidence="1 2">
    <name type="scientific">Acaulospora colombiana</name>
    <dbReference type="NCBI Taxonomy" id="27376"/>
    <lineage>
        <taxon>Eukaryota</taxon>
        <taxon>Fungi</taxon>
        <taxon>Fungi incertae sedis</taxon>
        <taxon>Mucoromycota</taxon>
        <taxon>Glomeromycotina</taxon>
        <taxon>Glomeromycetes</taxon>
        <taxon>Diversisporales</taxon>
        <taxon>Acaulosporaceae</taxon>
        <taxon>Acaulospora</taxon>
    </lineage>
</organism>
<name>A0ACA9N7V4_9GLOM</name>
<proteinExistence type="predicted"/>
<evidence type="ECO:0000313" key="1">
    <source>
        <dbReference type="EMBL" id="CAG8634026.1"/>
    </source>
</evidence>
<dbReference type="Proteomes" id="UP000789525">
    <property type="component" value="Unassembled WGS sequence"/>
</dbReference>
<accession>A0ACA9N7V4</accession>
<sequence>MLIGDPGVGKTSVRRRYLNKQSPTEPVRAWQHQFMGIPFDLHSSPILPNGQLKRRPLIGIGDGRNGTSKMVNMQVSFEIVSSWPASSRLMADLREEQTRDSLTFVTAEEAQKAALQIGAIDVLECTAMQSDSVKKVCDTFFWYGYYSHSIREQGVSPSEDWIQRLLGRVSGSKTIKRANYRDVNVHGATSTRCFLSPA</sequence>
<reference evidence="1" key="1">
    <citation type="submission" date="2021-06" db="EMBL/GenBank/DDBJ databases">
        <authorList>
            <person name="Kallberg Y."/>
            <person name="Tangrot J."/>
            <person name="Rosling A."/>
        </authorList>
    </citation>
    <scope>NUCLEOTIDE SEQUENCE</scope>
    <source>
        <strain evidence="1">CL356</strain>
    </source>
</reference>
<dbReference type="EMBL" id="CAJVPT010018418">
    <property type="protein sequence ID" value="CAG8634026.1"/>
    <property type="molecule type" value="Genomic_DNA"/>
</dbReference>
<comment type="caution">
    <text evidence="1">The sequence shown here is derived from an EMBL/GenBank/DDBJ whole genome shotgun (WGS) entry which is preliminary data.</text>
</comment>